<keyword evidence="9" id="KW-1185">Reference proteome</keyword>
<protein>
    <submittedName>
        <fullName evidence="8">FAD-binding monooxygenase</fullName>
    </submittedName>
</protein>
<dbReference type="Gene3D" id="3.40.30.20">
    <property type="match status" value="1"/>
</dbReference>
<dbReference type="InterPro" id="IPR036188">
    <property type="entry name" value="FAD/NAD-bd_sf"/>
</dbReference>
<dbReference type="Pfam" id="PF01494">
    <property type="entry name" value="FAD_binding_3"/>
    <property type="match status" value="1"/>
</dbReference>
<evidence type="ECO:0000256" key="2">
    <source>
        <dbReference type="ARBA" id="ARBA00007801"/>
    </source>
</evidence>
<dbReference type="PANTHER" id="PTHR43004">
    <property type="entry name" value="TRK SYSTEM POTASSIUM UPTAKE PROTEIN"/>
    <property type="match status" value="1"/>
</dbReference>
<evidence type="ECO:0000256" key="3">
    <source>
        <dbReference type="ARBA" id="ARBA00022630"/>
    </source>
</evidence>
<dbReference type="InterPro" id="IPR038220">
    <property type="entry name" value="PHOX_C_sf"/>
</dbReference>
<dbReference type="CDD" id="cd02979">
    <property type="entry name" value="PHOX_C"/>
    <property type="match status" value="1"/>
</dbReference>
<dbReference type="InterPro" id="IPR002938">
    <property type="entry name" value="FAD-bd"/>
</dbReference>
<comment type="similarity">
    <text evidence="2">Belongs to the PheA/TfdB FAD monooxygenase family.</text>
</comment>
<accession>A0ABW2Q8B9</accession>
<dbReference type="NCBIfam" id="NF006144">
    <property type="entry name" value="PRK08294.1"/>
    <property type="match status" value="1"/>
</dbReference>
<evidence type="ECO:0000313" key="9">
    <source>
        <dbReference type="Proteomes" id="UP001596455"/>
    </source>
</evidence>
<dbReference type="InterPro" id="IPR050641">
    <property type="entry name" value="RIFMO-like"/>
</dbReference>
<comment type="cofactor">
    <cofactor evidence="1">
        <name>FAD</name>
        <dbReference type="ChEBI" id="CHEBI:57692"/>
    </cofactor>
</comment>
<feature type="domain" description="FAD-binding" evidence="6">
    <location>
        <begin position="33"/>
        <end position="403"/>
    </location>
</feature>
<dbReference type="InterPro" id="IPR012941">
    <property type="entry name" value="Phe_hydrox_C_dim_dom"/>
</dbReference>
<dbReference type="SUPFAM" id="SSF51905">
    <property type="entry name" value="FAD/NAD(P)-binding domain"/>
    <property type="match status" value="1"/>
</dbReference>
<dbReference type="PANTHER" id="PTHR43004:SF19">
    <property type="entry name" value="BINDING MONOOXYGENASE, PUTATIVE (JCVI)-RELATED"/>
    <property type="match status" value="1"/>
</dbReference>
<evidence type="ECO:0000256" key="5">
    <source>
        <dbReference type="ARBA" id="ARBA00023002"/>
    </source>
</evidence>
<organism evidence="8 9">
    <name type="scientific">Georgenia alba</name>
    <dbReference type="NCBI Taxonomy" id="2233858"/>
    <lineage>
        <taxon>Bacteria</taxon>
        <taxon>Bacillati</taxon>
        <taxon>Actinomycetota</taxon>
        <taxon>Actinomycetes</taxon>
        <taxon>Micrococcales</taxon>
        <taxon>Bogoriellaceae</taxon>
        <taxon>Georgenia</taxon>
    </lineage>
</organism>
<proteinExistence type="inferred from homology"/>
<reference evidence="9" key="1">
    <citation type="journal article" date="2019" name="Int. J. Syst. Evol. Microbiol.">
        <title>The Global Catalogue of Microorganisms (GCM) 10K type strain sequencing project: providing services to taxonomists for standard genome sequencing and annotation.</title>
        <authorList>
            <consortium name="The Broad Institute Genomics Platform"/>
            <consortium name="The Broad Institute Genome Sequencing Center for Infectious Disease"/>
            <person name="Wu L."/>
            <person name="Ma J."/>
        </authorList>
    </citation>
    <scope>NUCLEOTIDE SEQUENCE [LARGE SCALE GENOMIC DNA]</scope>
    <source>
        <strain evidence="9">JCM 1490</strain>
    </source>
</reference>
<keyword evidence="5" id="KW-0560">Oxidoreductase</keyword>
<dbReference type="GO" id="GO:0004497">
    <property type="term" value="F:monooxygenase activity"/>
    <property type="evidence" value="ECO:0007669"/>
    <property type="project" value="UniProtKB-KW"/>
</dbReference>
<dbReference type="PRINTS" id="PR00420">
    <property type="entry name" value="RNGMNOXGNASE"/>
</dbReference>
<dbReference type="SUPFAM" id="SSF52833">
    <property type="entry name" value="Thioredoxin-like"/>
    <property type="match status" value="1"/>
</dbReference>
<dbReference type="EMBL" id="JBHTCQ010000002">
    <property type="protein sequence ID" value="MFC7405755.1"/>
    <property type="molecule type" value="Genomic_DNA"/>
</dbReference>
<keyword evidence="8" id="KW-0503">Monooxygenase</keyword>
<dbReference type="InterPro" id="IPR036249">
    <property type="entry name" value="Thioredoxin-like_sf"/>
</dbReference>
<comment type="caution">
    <text evidence="8">The sequence shown here is derived from an EMBL/GenBank/DDBJ whole genome shotgun (WGS) entry which is preliminary data.</text>
</comment>
<sequence>MQFHLNGFQHGDPELHPVDPRRSRTEPLRTGDEVDVLIVGSGPAGLVLAAQLAAFPSIATRIVERRSGPLELGQADGVACRSVEMFDAFGLSERLLKEAYWVNETVFWRPDAVGSSRITRSGRIQDVEDGLSEFPHVIVNQARIHGLLLDVMGRSPSRLTPDYGVEMTGLSIPEDGDAPVDVTLRRAGDDATEEIRVRARYVVGCDGAHSTVREAIGRALRGDSANQAWGVMDLLAVTDFPDVRFKAVIQSKAGNIVLIPREGGYLFRLYIELDELEPGERVASRGITVDTLIDTARRILHPHTLDVRHVVWWSVYEIGQRLTDGFDDVRAPDVDACLPRVFITGDACHTHSPKAGQGMNVSMQDGFNLGWKLAAVLQGRSRPELLRTYSAERQAVAQRLIDFDREWAAMHSARTEHAGDETVASDLPGLQRLYTEQGRFTAGVATRYEASVICRPSYHQRLAEGFVIGERFHSGPVVRLADAKPMQLGHVAEADGRWRLYAFADAADPRDPSSPLWRLCDYLANDEASPVRRFTPAGADIDAVLDLRAVVQQGHRDLSVVGMPSLLLPHKGRYGLVDYEKVFCPNLRSAPDIFDLRGIDRDRGCIVVVRPDQYVAHVLPLDHHDELSQFFGAFMVQADARTAGGSSAVRPGETVTRR</sequence>
<evidence type="ECO:0000256" key="4">
    <source>
        <dbReference type="ARBA" id="ARBA00022827"/>
    </source>
</evidence>
<name>A0ABW2Q8B9_9MICO</name>
<dbReference type="SUPFAM" id="SSF54373">
    <property type="entry name" value="FAD-linked reductases, C-terminal domain"/>
    <property type="match status" value="1"/>
</dbReference>
<evidence type="ECO:0000259" key="6">
    <source>
        <dbReference type="Pfam" id="PF01494"/>
    </source>
</evidence>
<gene>
    <name evidence="8" type="ORF">ACFQQL_11595</name>
</gene>
<dbReference type="Pfam" id="PF07976">
    <property type="entry name" value="Phe_hydrox_dim"/>
    <property type="match status" value="1"/>
</dbReference>
<dbReference type="Proteomes" id="UP001596455">
    <property type="component" value="Unassembled WGS sequence"/>
</dbReference>
<dbReference type="Gene3D" id="3.30.9.10">
    <property type="entry name" value="D-Amino Acid Oxidase, subunit A, domain 2"/>
    <property type="match status" value="1"/>
</dbReference>
<feature type="domain" description="Phenol hydroxylase-like C-terminal dimerisation" evidence="7">
    <location>
        <begin position="447"/>
        <end position="637"/>
    </location>
</feature>
<evidence type="ECO:0000259" key="7">
    <source>
        <dbReference type="Pfam" id="PF07976"/>
    </source>
</evidence>
<dbReference type="Gene3D" id="3.50.50.60">
    <property type="entry name" value="FAD/NAD(P)-binding domain"/>
    <property type="match status" value="1"/>
</dbReference>
<evidence type="ECO:0000313" key="8">
    <source>
        <dbReference type="EMBL" id="MFC7405755.1"/>
    </source>
</evidence>
<keyword evidence="3" id="KW-0285">Flavoprotein</keyword>
<dbReference type="RefSeq" id="WP_382394478.1">
    <property type="nucleotide sequence ID" value="NZ_JBHTCQ010000002.1"/>
</dbReference>
<evidence type="ECO:0000256" key="1">
    <source>
        <dbReference type="ARBA" id="ARBA00001974"/>
    </source>
</evidence>
<keyword evidence="4" id="KW-0274">FAD</keyword>